<evidence type="ECO:0000256" key="1">
    <source>
        <dbReference type="SAM" id="MobiDB-lite"/>
    </source>
</evidence>
<name>A0A8J2KZ88_9HEXA</name>
<protein>
    <recommendedName>
        <fullName evidence="2">Integrase catalytic domain-containing protein</fullName>
    </recommendedName>
</protein>
<reference evidence="3" key="1">
    <citation type="submission" date="2021-06" db="EMBL/GenBank/DDBJ databases">
        <authorList>
            <person name="Hodson N. C."/>
            <person name="Mongue J. A."/>
            <person name="Jaron S. K."/>
        </authorList>
    </citation>
    <scope>NUCLEOTIDE SEQUENCE</scope>
</reference>
<dbReference type="PANTHER" id="PTHR47331">
    <property type="entry name" value="PHD-TYPE DOMAIN-CONTAINING PROTEIN"/>
    <property type="match status" value="1"/>
</dbReference>
<evidence type="ECO:0000313" key="3">
    <source>
        <dbReference type="EMBL" id="CAG7826059.1"/>
    </source>
</evidence>
<accession>A0A8J2KZ88</accession>
<dbReference type="InterPro" id="IPR001584">
    <property type="entry name" value="Integrase_cat-core"/>
</dbReference>
<gene>
    <name evidence="3" type="ORF">AFUS01_LOCUS36130</name>
</gene>
<dbReference type="GO" id="GO:0015074">
    <property type="term" value="P:DNA integration"/>
    <property type="evidence" value="ECO:0007669"/>
    <property type="project" value="InterPro"/>
</dbReference>
<organism evidence="3 4">
    <name type="scientific">Allacma fusca</name>
    <dbReference type="NCBI Taxonomy" id="39272"/>
    <lineage>
        <taxon>Eukaryota</taxon>
        <taxon>Metazoa</taxon>
        <taxon>Ecdysozoa</taxon>
        <taxon>Arthropoda</taxon>
        <taxon>Hexapoda</taxon>
        <taxon>Collembola</taxon>
        <taxon>Symphypleona</taxon>
        <taxon>Sminthuridae</taxon>
        <taxon>Allacma</taxon>
    </lineage>
</organism>
<feature type="region of interest" description="Disordered" evidence="1">
    <location>
        <begin position="97"/>
        <end position="116"/>
    </location>
</feature>
<dbReference type="OrthoDB" id="5984724at2759"/>
<dbReference type="InterPro" id="IPR041588">
    <property type="entry name" value="Integrase_H2C2"/>
</dbReference>
<dbReference type="Pfam" id="PF17921">
    <property type="entry name" value="Integrase_H2C2"/>
    <property type="match status" value="1"/>
</dbReference>
<feature type="domain" description="Integrase catalytic" evidence="2">
    <location>
        <begin position="481"/>
        <end position="678"/>
    </location>
</feature>
<dbReference type="PROSITE" id="PS50994">
    <property type="entry name" value="INTEGRASE"/>
    <property type="match status" value="1"/>
</dbReference>
<evidence type="ECO:0000259" key="2">
    <source>
        <dbReference type="PROSITE" id="PS50994"/>
    </source>
</evidence>
<comment type="caution">
    <text evidence="3">The sequence shown here is derived from an EMBL/GenBank/DDBJ whole genome shotgun (WGS) entry which is preliminary data.</text>
</comment>
<dbReference type="EMBL" id="CAJVCH010538455">
    <property type="protein sequence ID" value="CAG7826059.1"/>
    <property type="molecule type" value="Genomic_DNA"/>
</dbReference>
<dbReference type="Pfam" id="PF18701">
    <property type="entry name" value="DUF5641"/>
    <property type="match status" value="1"/>
</dbReference>
<dbReference type="Proteomes" id="UP000708208">
    <property type="component" value="Unassembled WGS sequence"/>
</dbReference>
<dbReference type="PANTHER" id="PTHR47331:SF1">
    <property type="entry name" value="GAG-LIKE PROTEIN"/>
    <property type="match status" value="1"/>
</dbReference>
<evidence type="ECO:0000313" key="4">
    <source>
        <dbReference type="Proteomes" id="UP000708208"/>
    </source>
</evidence>
<proteinExistence type="predicted"/>
<dbReference type="AlphaFoldDB" id="A0A8J2KZ88"/>
<sequence length="795" mass="90299">MDDLKNKRKVIKTQITMLKKETDGYATATPDIGTLQTHQQRINRLETELGDNWNAVAILCKDDKEYDTHTPYYEDVIGKVCDIKAKILNTMATLNTNTPIPNPTSQPQPAASTGMPDNELQLQESEVFYLPHHAVLKEASTSTKVRVVFDGSAKSTSGYSLNNCMMVGPVVQSDLFTILIRFRRWRIALTADIIKMYRQILISPSQTNLQRVLWRFNDSEPVGEYKSVTVTFGTASAPFLATQTLCQLANDEGSKFPMAAPVLLKDAYVDDIATGEVNVNRAVELYSQLDSITKCAGFELSKWVSNSGEKFTTHQFLKPSEEALQELKKVKIEVHHCHMTEDFFGRLVRLVQRREFHDEYQALQLGMPLPKKSKLITLHPFIDQHGCIRVGGRLQNSSNLPEERKHPLILPGHHRLTKLLIRHLHETYLHAGPSLLLHLLQNRYWVLRAKNNVKYYVRKCMVCTRQRAETAKQLMGNLPASRVTPSRAFLHSGVDYAGPLMLRPMKGRSNKLFKCYIALFVCFSTRAIHLEAVSDMSASSFLAALHRFVSRRGLPSEIFSDCGSNFVGASRELKEFIKLTQSSDFNNQIAKSLSLQEIQWKFNPPSAPHMGGLWEAGIKSTKFHLRRVVGERSLNFEELSTLLCKIEACLNSRPLCASSSDIDSYDVLTPGHFLIHDSLVAVPEPCYSHLKENTLSRWQLIQHMSQQFWNRWSTEYLSRLQQRPKWASYQPNMEVGNLVLIKDERLPPQQWLLGRIIQVHAGTDGMVRVVTVKTKNGEMKRPITKLCSLPISNKD</sequence>
<dbReference type="InterPro" id="IPR040676">
    <property type="entry name" value="DUF5641"/>
</dbReference>
<keyword evidence="4" id="KW-1185">Reference proteome</keyword>